<dbReference type="InterPro" id="IPR001398">
    <property type="entry name" value="Macrophage_inhib_fac"/>
</dbReference>
<dbReference type="Gene3D" id="3.30.429.10">
    <property type="entry name" value="Macrophage Migration Inhibitory Factor"/>
    <property type="match status" value="1"/>
</dbReference>
<comment type="subcellular location">
    <subcellularLocation>
        <location evidence="1">Secreted</location>
    </subcellularLocation>
</comment>
<dbReference type="Pfam" id="PF01187">
    <property type="entry name" value="MIF"/>
    <property type="match status" value="1"/>
</dbReference>
<protein>
    <recommendedName>
        <fullName evidence="12">L-dopachrome isomerase</fullName>
        <ecNumber evidence="9">5.3.2.1</ecNumber>
        <ecNumber evidence="8">5.3.3.12</ecNumber>
    </recommendedName>
    <alternativeName>
        <fullName evidence="10">L-dopachrome tautomerase</fullName>
    </alternativeName>
    <alternativeName>
        <fullName evidence="11">Phenylpyruvate tautomerase</fullName>
    </alternativeName>
</protein>
<reference evidence="13 14" key="1">
    <citation type="submission" date="2014-04" db="EMBL/GenBank/DDBJ databases">
        <title>Evolutionary Origins and Diversification of the Mycorrhizal Mutualists.</title>
        <authorList>
            <consortium name="DOE Joint Genome Institute"/>
            <consortium name="Mycorrhizal Genomics Consortium"/>
            <person name="Kohler A."/>
            <person name="Kuo A."/>
            <person name="Nagy L.G."/>
            <person name="Floudas D."/>
            <person name="Copeland A."/>
            <person name="Barry K.W."/>
            <person name="Cichocki N."/>
            <person name="Veneault-Fourrey C."/>
            <person name="LaButti K."/>
            <person name="Lindquist E.A."/>
            <person name="Lipzen A."/>
            <person name="Lundell T."/>
            <person name="Morin E."/>
            <person name="Murat C."/>
            <person name="Riley R."/>
            <person name="Ohm R."/>
            <person name="Sun H."/>
            <person name="Tunlid A."/>
            <person name="Henrissat B."/>
            <person name="Grigoriev I.V."/>
            <person name="Hibbett D.S."/>
            <person name="Martin F."/>
        </authorList>
    </citation>
    <scope>NUCLEOTIDE SEQUENCE [LARGE SCALE GENOMIC DNA]</scope>
    <source>
        <strain evidence="13 14">MD-312</strain>
    </source>
</reference>
<evidence type="ECO:0000256" key="4">
    <source>
        <dbReference type="ARBA" id="ARBA00022525"/>
    </source>
</evidence>
<dbReference type="EC" id="5.3.3.12" evidence="8"/>
<comment type="catalytic activity">
    <reaction evidence="6">
        <text>3-phenylpyruvate = enol-phenylpyruvate</text>
        <dbReference type="Rhea" id="RHEA:17097"/>
        <dbReference type="ChEBI" id="CHEBI:16815"/>
        <dbReference type="ChEBI" id="CHEBI:18005"/>
        <dbReference type="EC" id="5.3.2.1"/>
    </reaction>
</comment>
<dbReference type="EC" id="5.3.2.1" evidence="9"/>
<evidence type="ECO:0000256" key="7">
    <source>
        <dbReference type="ARBA" id="ARBA00036823"/>
    </source>
</evidence>
<proteinExistence type="inferred from homology"/>
<evidence type="ECO:0000256" key="11">
    <source>
        <dbReference type="ARBA" id="ARBA00041912"/>
    </source>
</evidence>
<evidence type="ECO:0000256" key="3">
    <source>
        <dbReference type="ARBA" id="ARBA00022514"/>
    </source>
</evidence>
<evidence type="ECO:0000256" key="5">
    <source>
        <dbReference type="ARBA" id="ARBA00023235"/>
    </source>
</evidence>
<dbReference type="SUPFAM" id="SSF55331">
    <property type="entry name" value="Tautomerase/MIF"/>
    <property type="match status" value="1"/>
</dbReference>
<evidence type="ECO:0000313" key="13">
    <source>
        <dbReference type="EMBL" id="KIJ63297.1"/>
    </source>
</evidence>
<accession>A0A0C9WEG1</accession>
<dbReference type="HOGENOM" id="CLU_129906_1_0_1"/>
<dbReference type="PANTHER" id="PTHR11954">
    <property type="entry name" value="D-DOPACHROME DECARBOXYLASE"/>
    <property type="match status" value="1"/>
</dbReference>
<evidence type="ECO:0000256" key="6">
    <source>
        <dbReference type="ARBA" id="ARBA00036735"/>
    </source>
</evidence>
<evidence type="ECO:0000256" key="9">
    <source>
        <dbReference type="ARBA" id="ARBA00039086"/>
    </source>
</evidence>
<keyword evidence="3" id="KW-0202">Cytokine</keyword>
<evidence type="ECO:0000256" key="1">
    <source>
        <dbReference type="ARBA" id="ARBA00004613"/>
    </source>
</evidence>
<evidence type="ECO:0000256" key="2">
    <source>
        <dbReference type="ARBA" id="ARBA00005851"/>
    </source>
</evidence>
<dbReference type="PANTHER" id="PTHR11954:SF6">
    <property type="entry name" value="MACROPHAGE MIGRATION INHIBITORY FACTOR"/>
    <property type="match status" value="1"/>
</dbReference>
<keyword evidence="5" id="KW-0413">Isomerase</keyword>
<evidence type="ECO:0000313" key="14">
    <source>
        <dbReference type="Proteomes" id="UP000053820"/>
    </source>
</evidence>
<evidence type="ECO:0000256" key="12">
    <source>
        <dbReference type="ARBA" id="ARBA00042730"/>
    </source>
</evidence>
<dbReference type="OrthoDB" id="255819at2759"/>
<dbReference type="GO" id="GO:0050178">
    <property type="term" value="F:phenylpyruvate tautomerase activity"/>
    <property type="evidence" value="ECO:0007669"/>
    <property type="project" value="UniProtKB-EC"/>
</dbReference>
<comment type="similarity">
    <text evidence="2">Belongs to the MIF family.</text>
</comment>
<dbReference type="AlphaFoldDB" id="A0A0C9WEG1"/>
<keyword evidence="14" id="KW-1185">Reference proteome</keyword>
<dbReference type="InterPro" id="IPR014347">
    <property type="entry name" value="Tautomerase/MIF_sf"/>
</dbReference>
<dbReference type="GO" id="GO:0005615">
    <property type="term" value="C:extracellular space"/>
    <property type="evidence" value="ECO:0007669"/>
    <property type="project" value="UniProtKB-KW"/>
</dbReference>
<evidence type="ECO:0000256" key="8">
    <source>
        <dbReference type="ARBA" id="ARBA00038932"/>
    </source>
</evidence>
<name>A0A0C9WEG1_9AGAM</name>
<dbReference type="Proteomes" id="UP000053820">
    <property type="component" value="Unassembled WGS sequence"/>
</dbReference>
<dbReference type="EMBL" id="KN839851">
    <property type="protein sequence ID" value="KIJ63297.1"/>
    <property type="molecule type" value="Genomic_DNA"/>
</dbReference>
<organism evidence="13 14">
    <name type="scientific">Hydnomerulius pinastri MD-312</name>
    <dbReference type="NCBI Taxonomy" id="994086"/>
    <lineage>
        <taxon>Eukaryota</taxon>
        <taxon>Fungi</taxon>
        <taxon>Dikarya</taxon>
        <taxon>Basidiomycota</taxon>
        <taxon>Agaricomycotina</taxon>
        <taxon>Agaricomycetes</taxon>
        <taxon>Agaricomycetidae</taxon>
        <taxon>Boletales</taxon>
        <taxon>Boletales incertae sedis</taxon>
        <taxon>Leucogyrophana</taxon>
    </lineage>
</organism>
<sequence>MPLITLITNLDQPRLFISKFSKFCSQTIGKPEAEFSVDFNYNPDLTFGGTFDPAIRLHVISLWNTTPENAQQWAEAFFRFFQDELGVPSNRGHMAFTDPGDQFIGYGGTTVSVLRAEKK</sequence>
<keyword evidence="4" id="KW-0964">Secreted</keyword>
<dbReference type="GO" id="GO:0004167">
    <property type="term" value="F:dopachrome isomerase activity"/>
    <property type="evidence" value="ECO:0007669"/>
    <property type="project" value="UniProtKB-EC"/>
</dbReference>
<gene>
    <name evidence="13" type="ORF">HYDPIDRAFT_41142</name>
</gene>
<evidence type="ECO:0000256" key="10">
    <source>
        <dbReference type="ARBA" id="ARBA00041631"/>
    </source>
</evidence>
<comment type="catalytic activity">
    <reaction evidence="7">
        <text>L-dopachrome = 5,6-dihydroxyindole-2-carboxylate</text>
        <dbReference type="Rhea" id="RHEA:13041"/>
        <dbReference type="ChEBI" id="CHEBI:16875"/>
        <dbReference type="ChEBI" id="CHEBI:57509"/>
        <dbReference type="EC" id="5.3.3.12"/>
    </reaction>
</comment>